<evidence type="ECO:0000259" key="8">
    <source>
        <dbReference type="PROSITE" id="PS50048"/>
    </source>
</evidence>
<dbReference type="EMBL" id="JAVRRF010000035">
    <property type="protein sequence ID" value="KAK5051140.1"/>
    <property type="molecule type" value="Genomic_DNA"/>
</dbReference>
<dbReference type="SMART" id="SM00906">
    <property type="entry name" value="Fungal_trans"/>
    <property type="match status" value="1"/>
</dbReference>
<sequence length="736" mass="82480">MTNQTRLDPDVRALLAEASLAGTRNRRQLSCTPCRQRKLRCNRGKPCENCVKRKAVEACGYPEAASRSSRKPVKVQERINRLESLFLELSAKNDTSFSSEDDAAGEEATMVDHETTVSTYQVRRNGSGVLRDGTGHGTPTNWQTILEDITEIREYFEDHDQLLKHDFNTLREARAQPKVWDLIYGISRDQDLSTLITCLPERSQVDRLVANYFEMASFFRPVVHPRQFQREYYKFWKAPYSVSKAWLGLLFAVLRLSVQTSQQLPTTTSSSPLAVDETVSTFRLCALRCLTLDDYAKADIHLLQGLLTHLEAEYFQSLDPQANFYILTGTTVRVALMIGLHREPSHDGKFTTFESEIRRRLWLCVVHGDILLSFQMGLPSMIPYEQSDTARPRNLAEDDFDEDTKELPASRPVDGTTTMAFYLAKAPVIEVFGKVASHVQAVSSANEESVMKLDAELGAAHDSVPAYYRVRPINESLIDPAHIIMRRFAIDQIYLTGLCILHRKGLVAARTDERFCSSRKSCVEAAMTLLDYQAVRSRETKPGGRLASLGGTMLSITKNDWLLAAMLICLDLHLSMTKPSTLSSDMHIWGRDRHEEMSRALETSYYIWKESSGDSVEALKATEALAAMLSRLRPDLGIMTKYVASQSLPCSMGGLSFESEPEPGSVIPKSSTGTSTSTLPKVGSGSSNTAAPIFVDPNNINWDELDRYFISSMPSATDVPMDVSEEWLNDNLWPTT</sequence>
<feature type="compositionally biased region" description="Polar residues" evidence="7">
    <location>
        <begin position="668"/>
        <end position="690"/>
    </location>
</feature>
<dbReference type="Pfam" id="PF04082">
    <property type="entry name" value="Fungal_trans"/>
    <property type="match status" value="1"/>
</dbReference>
<dbReference type="PROSITE" id="PS00463">
    <property type="entry name" value="ZN2_CY6_FUNGAL_1"/>
    <property type="match status" value="1"/>
</dbReference>
<keyword evidence="5" id="KW-0804">Transcription</keyword>
<keyword evidence="4" id="KW-0238">DNA-binding</keyword>
<dbReference type="InterPro" id="IPR001138">
    <property type="entry name" value="Zn2Cys6_DnaBD"/>
</dbReference>
<keyword evidence="2" id="KW-0479">Metal-binding</keyword>
<dbReference type="InterPro" id="IPR050613">
    <property type="entry name" value="Sec_Metabolite_Reg"/>
</dbReference>
<evidence type="ECO:0000313" key="9">
    <source>
        <dbReference type="EMBL" id="KAK5051140.1"/>
    </source>
</evidence>
<dbReference type="SUPFAM" id="SSF57701">
    <property type="entry name" value="Zn2/Cys6 DNA-binding domain"/>
    <property type="match status" value="1"/>
</dbReference>
<dbReference type="Gene3D" id="4.10.240.10">
    <property type="entry name" value="Zn(2)-C6 fungal-type DNA-binding domain"/>
    <property type="match status" value="1"/>
</dbReference>
<feature type="domain" description="Zn(2)-C6 fungal-type" evidence="8">
    <location>
        <begin position="30"/>
        <end position="61"/>
    </location>
</feature>
<name>A0ABR0IXA5_9EURO</name>
<dbReference type="PANTHER" id="PTHR31001:SF49">
    <property type="entry name" value="ZN(II)2CYS6 TRANSCRIPTION FACTOR (EUROFUNG)"/>
    <property type="match status" value="1"/>
</dbReference>
<protein>
    <recommendedName>
        <fullName evidence="8">Zn(2)-C6 fungal-type domain-containing protein</fullName>
    </recommendedName>
</protein>
<keyword evidence="6" id="KW-0539">Nucleus</keyword>
<reference evidence="9 10" key="1">
    <citation type="submission" date="2023-08" db="EMBL/GenBank/DDBJ databases">
        <title>Black Yeasts Isolated from many extreme environments.</title>
        <authorList>
            <person name="Coleine C."/>
            <person name="Stajich J.E."/>
            <person name="Selbmann L."/>
        </authorList>
    </citation>
    <scope>NUCLEOTIDE SEQUENCE [LARGE SCALE GENOMIC DNA]</scope>
    <source>
        <strain evidence="9 10">CCFEE 6328</strain>
    </source>
</reference>
<accession>A0ABR0IXA5</accession>
<comment type="subcellular location">
    <subcellularLocation>
        <location evidence="1">Nucleus</location>
    </subcellularLocation>
</comment>
<evidence type="ECO:0000313" key="10">
    <source>
        <dbReference type="Proteomes" id="UP001345691"/>
    </source>
</evidence>
<evidence type="ECO:0000256" key="1">
    <source>
        <dbReference type="ARBA" id="ARBA00004123"/>
    </source>
</evidence>
<evidence type="ECO:0000256" key="6">
    <source>
        <dbReference type="ARBA" id="ARBA00023242"/>
    </source>
</evidence>
<organism evidence="9 10">
    <name type="scientific">Exophiala sideris</name>
    <dbReference type="NCBI Taxonomy" id="1016849"/>
    <lineage>
        <taxon>Eukaryota</taxon>
        <taxon>Fungi</taxon>
        <taxon>Dikarya</taxon>
        <taxon>Ascomycota</taxon>
        <taxon>Pezizomycotina</taxon>
        <taxon>Eurotiomycetes</taxon>
        <taxon>Chaetothyriomycetidae</taxon>
        <taxon>Chaetothyriales</taxon>
        <taxon>Herpotrichiellaceae</taxon>
        <taxon>Exophiala</taxon>
    </lineage>
</organism>
<dbReference type="SMART" id="SM00066">
    <property type="entry name" value="GAL4"/>
    <property type="match status" value="1"/>
</dbReference>
<dbReference type="CDD" id="cd12148">
    <property type="entry name" value="fungal_TF_MHR"/>
    <property type="match status" value="1"/>
</dbReference>
<evidence type="ECO:0000256" key="4">
    <source>
        <dbReference type="ARBA" id="ARBA00023125"/>
    </source>
</evidence>
<evidence type="ECO:0000256" key="2">
    <source>
        <dbReference type="ARBA" id="ARBA00022723"/>
    </source>
</evidence>
<dbReference type="CDD" id="cd00067">
    <property type="entry name" value="GAL4"/>
    <property type="match status" value="1"/>
</dbReference>
<evidence type="ECO:0000256" key="5">
    <source>
        <dbReference type="ARBA" id="ARBA00023163"/>
    </source>
</evidence>
<keyword evidence="10" id="KW-1185">Reference proteome</keyword>
<dbReference type="PANTHER" id="PTHR31001">
    <property type="entry name" value="UNCHARACTERIZED TRANSCRIPTIONAL REGULATORY PROTEIN"/>
    <property type="match status" value="1"/>
</dbReference>
<dbReference type="PROSITE" id="PS50048">
    <property type="entry name" value="ZN2_CY6_FUNGAL_2"/>
    <property type="match status" value="1"/>
</dbReference>
<dbReference type="InterPro" id="IPR007219">
    <property type="entry name" value="XnlR_reg_dom"/>
</dbReference>
<dbReference type="Proteomes" id="UP001345691">
    <property type="component" value="Unassembled WGS sequence"/>
</dbReference>
<dbReference type="InterPro" id="IPR036864">
    <property type="entry name" value="Zn2-C6_fun-type_DNA-bd_sf"/>
</dbReference>
<comment type="caution">
    <text evidence="9">The sequence shown here is derived from an EMBL/GenBank/DDBJ whole genome shotgun (WGS) entry which is preliminary data.</text>
</comment>
<evidence type="ECO:0000256" key="3">
    <source>
        <dbReference type="ARBA" id="ARBA00023015"/>
    </source>
</evidence>
<gene>
    <name evidence="9" type="ORF">LTR69_010352</name>
</gene>
<feature type="region of interest" description="Disordered" evidence="7">
    <location>
        <begin position="655"/>
        <end position="690"/>
    </location>
</feature>
<keyword evidence="3" id="KW-0805">Transcription regulation</keyword>
<proteinExistence type="predicted"/>
<dbReference type="Pfam" id="PF00172">
    <property type="entry name" value="Zn_clus"/>
    <property type="match status" value="1"/>
</dbReference>
<evidence type="ECO:0000256" key="7">
    <source>
        <dbReference type="SAM" id="MobiDB-lite"/>
    </source>
</evidence>